<dbReference type="AlphaFoldDB" id="A0A1U6HV90"/>
<dbReference type="RefSeq" id="WP_054947527.1">
    <property type="nucleotide sequence ID" value="NZ_FVZE01000003.1"/>
</dbReference>
<dbReference type="InterPro" id="IPR046252">
    <property type="entry name" value="DUF6285"/>
</dbReference>
<feature type="domain" description="DUF6285" evidence="1">
    <location>
        <begin position="27"/>
        <end position="110"/>
    </location>
</feature>
<reference evidence="3" key="1">
    <citation type="submission" date="2017-02" db="EMBL/GenBank/DDBJ databases">
        <authorList>
            <person name="Varghese N."/>
            <person name="Submissions S."/>
        </authorList>
    </citation>
    <scope>NUCLEOTIDE SEQUENCE [LARGE SCALE GENOMIC DNA]</scope>
    <source>
        <strain evidence="3">SM117</strain>
    </source>
</reference>
<gene>
    <name evidence="2" type="ORF">SAMN06295987_103120</name>
</gene>
<evidence type="ECO:0000313" key="2">
    <source>
        <dbReference type="EMBL" id="SLJ99584.1"/>
    </source>
</evidence>
<proteinExistence type="predicted"/>
<dbReference type="Proteomes" id="UP000190989">
    <property type="component" value="Unassembled WGS sequence"/>
</dbReference>
<sequence>MMCDPTMSELLQAVSEWLGDFDNSAGSYERRIARNALEIVRREHALGGEAQARAGERLRMLLGREGAAAELETALATAIREGRIAYHDPRLRDHLRRWALDCLAIDQPHYIHGLKS</sequence>
<dbReference type="Pfam" id="PF19802">
    <property type="entry name" value="DUF6285"/>
    <property type="match status" value="1"/>
</dbReference>
<evidence type="ECO:0000259" key="1">
    <source>
        <dbReference type="Pfam" id="PF19802"/>
    </source>
</evidence>
<evidence type="ECO:0000313" key="3">
    <source>
        <dbReference type="Proteomes" id="UP000190989"/>
    </source>
</evidence>
<accession>A0A1U6HV90</accession>
<keyword evidence="3" id="KW-1185">Reference proteome</keyword>
<protein>
    <recommendedName>
        <fullName evidence="1">DUF6285 domain-containing protein</fullName>
    </recommendedName>
</protein>
<dbReference type="EMBL" id="FVZE01000003">
    <property type="protein sequence ID" value="SLJ99584.1"/>
    <property type="molecule type" value="Genomic_DNA"/>
</dbReference>
<organism evidence="2 3">
    <name type="scientific">Novosphingobium mathurense</name>
    <dbReference type="NCBI Taxonomy" id="428990"/>
    <lineage>
        <taxon>Bacteria</taxon>
        <taxon>Pseudomonadati</taxon>
        <taxon>Pseudomonadota</taxon>
        <taxon>Alphaproteobacteria</taxon>
        <taxon>Sphingomonadales</taxon>
        <taxon>Sphingomonadaceae</taxon>
        <taxon>Novosphingobium</taxon>
    </lineage>
</organism>
<name>A0A1U6HV90_9SPHN</name>
<dbReference type="STRING" id="428990.SAMN06295987_103120"/>